<dbReference type="Proteomes" id="UP000691718">
    <property type="component" value="Unassembled WGS sequence"/>
</dbReference>
<organism evidence="1 2">
    <name type="scientific">Parnassius apollo</name>
    <name type="common">Apollo butterfly</name>
    <name type="synonym">Papilio apollo</name>
    <dbReference type="NCBI Taxonomy" id="110799"/>
    <lineage>
        <taxon>Eukaryota</taxon>
        <taxon>Metazoa</taxon>
        <taxon>Ecdysozoa</taxon>
        <taxon>Arthropoda</taxon>
        <taxon>Hexapoda</taxon>
        <taxon>Insecta</taxon>
        <taxon>Pterygota</taxon>
        <taxon>Neoptera</taxon>
        <taxon>Endopterygota</taxon>
        <taxon>Lepidoptera</taxon>
        <taxon>Glossata</taxon>
        <taxon>Ditrysia</taxon>
        <taxon>Papilionoidea</taxon>
        <taxon>Papilionidae</taxon>
        <taxon>Parnassiinae</taxon>
        <taxon>Parnassini</taxon>
        <taxon>Parnassius</taxon>
        <taxon>Parnassius</taxon>
    </lineage>
</organism>
<keyword evidence="2" id="KW-1185">Reference proteome</keyword>
<evidence type="ECO:0000313" key="1">
    <source>
        <dbReference type="EMBL" id="CAG5033275.1"/>
    </source>
</evidence>
<dbReference type="OrthoDB" id="8117793at2759"/>
<proteinExistence type="predicted"/>
<comment type="caution">
    <text evidence="1">The sequence shown here is derived from an EMBL/GenBank/DDBJ whole genome shotgun (WGS) entry which is preliminary data.</text>
</comment>
<protein>
    <submittedName>
        <fullName evidence="1">(apollo) hypothetical protein</fullName>
    </submittedName>
</protein>
<accession>A0A8S3XM85</accession>
<reference evidence="1" key="1">
    <citation type="submission" date="2021-04" db="EMBL/GenBank/DDBJ databases">
        <authorList>
            <person name="Tunstrom K."/>
        </authorList>
    </citation>
    <scope>NUCLEOTIDE SEQUENCE</scope>
</reference>
<gene>
    <name evidence="1" type="ORF">PAPOLLO_LOCUS20058</name>
</gene>
<evidence type="ECO:0000313" key="2">
    <source>
        <dbReference type="Proteomes" id="UP000691718"/>
    </source>
</evidence>
<dbReference type="EMBL" id="CAJQZP010001254">
    <property type="protein sequence ID" value="CAG5033275.1"/>
    <property type="molecule type" value="Genomic_DNA"/>
</dbReference>
<sequence length="98" mass="11075">MADAITARREARRRRILENSHNRLQLISGKADDDIKKDSPCRSPIPDQNVHIPILTEVDTINTCFLDNGVISSELETIGFTENENVSNDREIGIIKLF</sequence>
<dbReference type="AlphaFoldDB" id="A0A8S3XM85"/>
<name>A0A8S3XM85_PARAO</name>